<keyword evidence="1" id="KW-0732">Signal</keyword>
<reference evidence="2" key="1">
    <citation type="journal article" date="2018" name="Genome Biol. Evol.">
        <title>Genomics and development of Lentinus tigrinus, a white-rot wood-decaying mushroom with dimorphic fruiting bodies.</title>
        <authorList>
            <person name="Wu B."/>
            <person name="Xu Z."/>
            <person name="Knudson A."/>
            <person name="Carlson A."/>
            <person name="Chen N."/>
            <person name="Kovaka S."/>
            <person name="LaButti K."/>
            <person name="Lipzen A."/>
            <person name="Pennachio C."/>
            <person name="Riley R."/>
            <person name="Schakwitz W."/>
            <person name="Umezawa K."/>
            <person name="Ohm R.A."/>
            <person name="Grigoriev I.V."/>
            <person name="Nagy L.G."/>
            <person name="Gibbons J."/>
            <person name="Hibbett D."/>
        </authorList>
    </citation>
    <scope>NUCLEOTIDE SEQUENCE [LARGE SCALE GENOMIC DNA]</scope>
    <source>
        <strain evidence="2">ALCF2SS1-6</strain>
    </source>
</reference>
<dbReference type="EMBL" id="ML122273">
    <property type="protein sequence ID" value="RPD58877.1"/>
    <property type="molecule type" value="Genomic_DNA"/>
</dbReference>
<proteinExistence type="predicted"/>
<sequence>MQFTAKFTTLAFAVVAATVSVAASPAPVASIVTPNEFLNWLDTTDANITFIGEPIDRNAPRAADSVMVTYCSKRTQGVCGGACTVYNGGAKCLNAPGTNCLAATSNVGFCDRSGCGGSCNQLSTCGTRLDNGFCYTPGTASINVPPF</sequence>
<dbReference type="Proteomes" id="UP000313359">
    <property type="component" value="Unassembled WGS sequence"/>
</dbReference>
<evidence type="ECO:0000256" key="1">
    <source>
        <dbReference type="SAM" id="SignalP"/>
    </source>
</evidence>
<protein>
    <submittedName>
        <fullName evidence="2">Uncharacterized protein</fullName>
    </submittedName>
</protein>
<evidence type="ECO:0000313" key="3">
    <source>
        <dbReference type="Proteomes" id="UP000313359"/>
    </source>
</evidence>
<feature type="signal peptide" evidence="1">
    <location>
        <begin position="1"/>
        <end position="23"/>
    </location>
</feature>
<evidence type="ECO:0000313" key="2">
    <source>
        <dbReference type="EMBL" id="RPD58877.1"/>
    </source>
</evidence>
<gene>
    <name evidence="2" type="ORF">L227DRAFT_587003</name>
</gene>
<name>A0A5C2S6P4_9APHY</name>
<dbReference type="OrthoDB" id="2985022at2759"/>
<accession>A0A5C2S6P4</accession>
<keyword evidence="3" id="KW-1185">Reference proteome</keyword>
<dbReference type="AlphaFoldDB" id="A0A5C2S6P4"/>
<organism evidence="2 3">
    <name type="scientific">Lentinus tigrinus ALCF2SS1-6</name>
    <dbReference type="NCBI Taxonomy" id="1328759"/>
    <lineage>
        <taxon>Eukaryota</taxon>
        <taxon>Fungi</taxon>
        <taxon>Dikarya</taxon>
        <taxon>Basidiomycota</taxon>
        <taxon>Agaricomycotina</taxon>
        <taxon>Agaricomycetes</taxon>
        <taxon>Polyporales</taxon>
        <taxon>Polyporaceae</taxon>
        <taxon>Lentinus</taxon>
    </lineage>
</organism>
<feature type="chain" id="PRO_5022693548" evidence="1">
    <location>
        <begin position="24"/>
        <end position="147"/>
    </location>
</feature>